<dbReference type="EC" id="3.2.1.4" evidence="3"/>
<evidence type="ECO:0000256" key="7">
    <source>
        <dbReference type="ARBA" id="ARBA00023295"/>
    </source>
</evidence>
<dbReference type="SUPFAM" id="SSF53098">
    <property type="entry name" value="Ribonuclease H-like"/>
    <property type="match status" value="1"/>
</dbReference>
<keyword evidence="6" id="KW-0119">Carbohydrate metabolism</keyword>
<evidence type="ECO:0000256" key="5">
    <source>
        <dbReference type="ARBA" id="ARBA00023001"/>
    </source>
</evidence>
<feature type="domain" description="Glycoside hydrolase family 9" evidence="10">
    <location>
        <begin position="39"/>
        <end position="135"/>
    </location>
</feature>
<dbReference type="Pfam" id="PF00759">
    <property type="entry name" value="Glyco_hydro_9"/>
    <property type="match status" value="3"/>
</dbReference>
<evidence type="ECO:0000313" key="14">
    <source>
        <dbReference type="EMBL" id="KAE8655186.1"/>
    </source>
</evidence>
<feature type="domain" description="Retrovirus-related Pol polyprotein from transposon TNT 1-94-like beta-barrel" evidence="12">
    <location>
        <begin position="535"/>
        <end position="612"/>
    </location>
</feature>
<dbReference type="Pfam" id="PF25597">
    <property type="entry name" value="SH3_retrovirus"/>
    <property type="match status" value="1"/>
</dbReference>
<accession>A0A6A2WZU4</accession>
<dbReference type="InterPro" id="IPR013103">
    <property type="entry name" value="RVT_2"/>
</dbReference>
<dbReference type="InterPro" id="IPR057670">
    <property type="entry name" value="SH3_retrovirus"/>
</dbReference>
<reference evidence="14" key="1">
    <citation type="submission" date="2019-09" db="EMBL/GenBank/DDBJ databases">
        <title>Draft genome information of white flower Hibiscus syriacus.</title>
        <authorList>
            <person name="Kim Y.-M."/>
        </authorList>
    </citation>
    <scope>NUCLEOTIDE SEQUENCE [LARGE SCALE GENOMIC DNA]</scope>
    <source>
        <strain evidence="14">YM2019G1</strain>
    </source>
</reference>
<dbReference type="Proteomes" id="UP000436088">
    <property type="component" value="Unassembled WGS sequence"/>
</dbReference>
<dbReference type="PANTHER" id="PTHR22298">
    <property type="entry name" value="ENDO-1,4-BETA-GLUCANASE"/>
    <property type="match status" value="1"/>
</dbReference>
<feature type="domain" description="Reverse transcriptase Ty1/copia-type" evidence="11">
    <location>
        <begin position="971"/>
        <end position="1059"/>
    </location>
</feature>
<evidence type="ECO:0000256" key="4">
    <source>
        <dbReference type="ARBA" id="ARBA00022801"/>
    </source>
</evidence>
<dbReference type="Pfam" id="PF14223">
    <property type="entry name" value="Retrotran_gag_2"/>
    <property type="match status" value="1"/>
</dbReference>
<dbReference type="Gene3D" id="3.30.420.10">
    <property type="entry name" value="Ribonuclease H-like superfamily/Ribonuclease H"/>
    <property type="match status" value="1"/>
</dbReference>
<comment type="similarity">
    <text evidence="2">Belongs to the glycosyl hydrolase 9 (cellulase E) family.</text>
</comment>
<keyword evidence="15" id="KW-1185">Reference proteome</keyword>
<keyword evidence="7" id="KW-0326">Glycosidase</keyword>
<dbReference type="InterPro" id="IPR012341">
    <property type="entry name" value="6hp_glycosidase-like_sf"/>
</dbReference>
<proteinExistence type="inferred from homology"/>
<dbReference type="InterPro" id="IPR012337">
    <property type="entry name" value="RNaseH-like_sf"/>
</dbReference>
<dbReference type="Pfam" id="PF22936">
    <property type="entry name" value="Pol_BBD"/>
    <property type="match status" value="1"/>
</dbReference>
<comment type="catalytic activity">
    <reaction evidence="1">
        <text>Endohydrolysis of (1-&gt;4)-beta-D-glucosidic linkages in cellulose, lichenin and cereal beta-D-glucans.</text>
        <dbReference type="EC" id="3.2.1.4"/>
    </reaction>
</comment>
<dbReference type="GO" id="GO:0003676">
    <property type="term" value="F:nucleic acid binding"/>
    <property type="evidence" value="ECO:0007669"/>
    <property type="project" value="InterPro"/>
</dbReference>
<feature type="domain" description="Retroviral polymerase SH3-like" evidence="13">
    <location>
        <begin position="724"/>
        <end position="758"/>
    </location>
</feature>
<feature type="domain" description="Glycoside hydrolase family 9" evidence="10">
    <location>
        <begin position="1236"/>
        <end position="1338"/>
    </location>
</feature>
<dbReference type="Gene3D" id="1.50.10.10">
    <property type="match status" value="3"/>
</dbReference>
<dbReference type="SUPFAM" id="SSF48208">
    <property type="entry name" value="Six-hairpin glycosidases"/>
    <property type="match status" value="2"/>
</dbReference>
<keyword evidence="8" id="KW-0624">Polysaccharide degradation</keyword>
<comment type="caution">
    <text evidence="14">The sequence shown here is derived from an EMBL/GenBank/DDBJ whole genome shotgun (WGS) entry which is preliminary data.</text>
</comment>
<dbReference type="InterPro" id="IPR008928">
    <property type="entry name" value="6-hairpin_glycosidase_sf"/>
</dbReference>
<evidence type="ECO:0000259" key="10">
    <source>
        <dbReference type="Pfam" id="PF00759"/>
    </source>
</evidence>
<keyword evidence="9" id="KW-0732">Signal</keyword>
<dbReference type="InterPro" id="IPR054722">
    <property type="entry name" value="PolX-like_BBD"/>
</dbReference>
<evidence type="ECO:0000259" key="11">
    <source>
        <dbReference type="Pfam" id="PF07727"/>
    </source>
</evidence>
<evidence type="ECO:0000259" key="13">
    <source>
        <dbReference type="Pfam" id="PF25597"/>
    </source>
</evidence>
<organism evidence="14 15">
    <name type="scientific">Hibiscus syriacus</name>
    <name type="common">Rose of Sharon</name>
    <dbReference type="NCBI Taxonomy" id="106335"/>
    <lineage>
        <taxon>Eukaryota</taxon>
        <taxon>Viridiplantae</taxon>
        <taxon>Streptophyta</taxon>
        <taxon>Embryophyta</taxon>
        <taxon>Tracheophyta</taxon>
        <taxon>Spermatophyta</taxon>
        <taxon>Magnoliopsida</taxon>
        <taxon>eudicotyledons</taxon>
        <taxon>Gunneridae</taxon>
        <taxon>Pentapetalae</taxon>
        <taxon>rosids</taxon>
        <taxon>malvids</taxon>
        <taxon>Malvales</taxon>
        <taxon>Malvaceae</taxon>
        <taxon>Malvoideae</taxon>
        <taxon>Hibiscus</taxon>
    </lineage>
</organism>
<evidence type="ECO:0000256" key="6">
    <source>
        <dbReference type="ARBA" id="ARBA00023277"/>
    </source>
</evidence>
<dbReference type="CDD" id="cd09272">
    <property type="entry name" value="RNase_HI_RT_Ty1"/>
    <property type="match status" value="1"/>
</dbReference>
<evidence type="ECO:0000259" key="12">
    <source>
        <dbReference type="Pfam" id="PF22936"/>
    </source>
</evidence>
<feature type="domain" description="Glycoside hydrolase family 9" evidence="10">
    <location>
        <begin position="146"/>
        <end position="249"/>
    </location>
</feature>
<evidence type="ECO:0000256" key="2">
    <source>
        <dbReference type="ARBA" id="ARBA00007072"/>
    </source>
</evidence>
<dbReference type="InterPro" id="IPR036397">
    <property type="entry name" value="RNaseH_sf"/>
</dbReference>
<dbReference type="GO" id="GO:0030245">
    <property type="term" value="P:cellulose catabolic process"/>
    <property type="evidence" value="ECO:0007669"/>
    <property type="project" value="UniProtKB-KW"/>
</dbReference>
<keyword evidence="4" id="KW-0378">Hydrolase</keyword>
<protein>
    <recommendedName>
        <fullName evidence="3">cellulase</fullName>
        <ecNumber evidence="3">3.2.1.4</ecNumber>
    </recommendedName>
</protein>
<dbReference type="Pfam" id="PF07727">
    <property type="entry name" value="RVT_2"/>
    <property type="match status" value="1"/>
</dbReference>
<dbReference type="InterPro" id="IPR001701">
    <property type="entry name" value="Glyco_hydro_9"/>
</dbReference>
<sequence length="1639" mass="182563">MGSGDIAWGLALCCTLAMALACSSHDELTLEDMNLSYDYKDALGKAILFFEGQRSGKLPASQRVNLVGGYYDAGDDVKFVWPMAFTVTLLSWAAIEYWHEISSADELNHLRTAIRWGIDFILRVHTSPATLYTQAQKRKLPTPFFAASLVFQGVDSNYSKKLLSKFKLLFKFADKYRGLYNESFPIYRSFSGCKGEFLWSAAWLYKASRDAKYINYAVKNQGWSESALEFSWDGKFPGALALLAPLRNCFSCCRVVITTIKWLQQLMLSVSPCSISTWYLSLKILASKLRLRHRLERLLTGSMPAPPETVVDQNGEVVANEAFEDFMAQESALASWLLSTISPQLLPQFIGAETAVAVWNKVTQFFVNRSTTTVMNLLYKLQSLKKGDDSMRNYLTRVKEVCDALESCGSPVAPVEQIIAFQCANVAQAVNRAASDSRFNQDLNRKSYTGGRSGGRGRGRPRVQCQLCGKVGHLVQQCWYRFDRDFLGDGSDTHRRKTSSGDINFVENTQYDDYGEGRTVELPQANAISSSRNHWVVDSGATHHVTPDATNIAQPSDYRGSGNIFVGNGASIPVESVGNTLISSQYQALLLSNILHVSKITKNLFSVSKLARDNRIFFEFHANDCCVRNEVTGSVLLRGKQNGGLYSFEMASDRSQFAGQASANVVATSEAPLNSLLAKEGIIHRVTYPHTSEQNRIVERKHRHLMELALVLLVQATLPLKFWCYPHLRAFQSQKLMFRSQECVFLGYSPQHKGYQCLAAARKQSPPLDIVVQPQHLHMHIPRDFACVHAPPMGTSVSTHSQNSYVHVVPNVVPTEDQFTSPSQVSMPTPTGYVSNEEASHKFQVPEHTAAESTMLLRSNTTINAHPMCTRSKAGVFKPKTFISSYDEVIPTTVHEAFQSEKWTAAIHDELNALQQNGTWNLVQLPEGRSAVGCKWLFKIKRNAAGNLQPCCSLLHNQYHIVLGSIKEMAASKALYGLRQAPRNWNDKLRASLIALGFRESKADNSLFVNNQTGSRTFILVYVDDIILTGESVSYIQRVIYELNKQFSLNDLGDLSYFLVGSLLYVFHTRPDVALSVSKVAQYMQDPHADWEGDVDDRRQCLATAEYKSIADAAAEVTWVNVVLADLGEGSGMTPTIWCDNSGAIEMSANSVHHAQSKHVDLDVHFVREKVVAKQLQVRYVPTSHQVADGFTKLLARGAFEYFRDQVRLRNGFNCCRVVITTVKWLQQLMLSVSPCSISTLCGLLYVRDSSNLQYVTSSCMVLYVYSKTLMASHIDGIQCGSVHFLASRIKSFVKSQVDYILGNNPMKISYMVGYGSKHPTQLHHRGSSIPSIHSHPQEAFEGAVAALLDETKEEALLQLETNFIWGAASNRPIHWVRWEVVAKHKEFGGLGIVDVNIQNRSLLNKWVGSSMVVTFIGDGGVIRITVVFVKSPCTPPAPRVIPLAIGCPRIARSNDIGRMPSVGCLRMPNVLEPPDHSSPELFNAWTRANNLVNSWILNSVSKDIAASLLYHTTAVEIWRDLVERFQQSNGPRFFQLKKRLHDLVQGQQSGMLLEIGLLILRVKNSQSAHTNSVVANEISQQSSLVINDALTPQQCQQLITMLTSQLQAASSCDTPSSSINATMQDLFLNPWFPSQEAL</sequence>
<evidence type="ECO:0000313" key="15">
    <source>
        <dbReference type="Proteomes" id="UP000436088"/>
    </source>
</evidence>
<name>A0A6A2WZU4_HIBSY</name>
<evidence type="ECO:0000256" key="1">
    <source>
        <dbReference type="ARBA" id="ARBA00000966"/>
    </source>
</evidence>
<keyword evidence="5" id="KW-0136">Cellulose degradation</keyword>
<gene>
    <name evidence="14" type="ORF">F3Y22_tig00117034pilonHSYRG01144</name>
</gene>
<evidence type="ECO:0000256" key="9">
    <source>
        <dbReference type="SAM" id="SignalP"/>
    </source>
</evidence>
<dbReference type="GO" id="GO:0008810">
    <property type="term" value="F:cellulase activity"/>
    <property type="evidence" value="ECO:0007669"/>
    <property type="project" value="UniProtKB-EC"/>
</dbReference>
<evidence type="ECO:0000256" key="8">
    <source>
        <dbReference type="ARBA" id="ARBA00023326"/>
    </source>
</evidence>
<feature type="chain" id="PRO_5025529309" description="cellulase" evidence="9">
    <location>
        <begin position="22"/>
        <end position="1639"/>
    </location>
</feature>
<dbReference type="EMBL" id="VEPZ02001782">
    <property type="protein sequence ID" value="KAE8655186.1"/>
    <property type="molecule type" value="Genomic_DNA"/>
</dbReference>
<feature type="signal peptide" evidence="9">
    <location>
        <begin position="1"/>
        <end position="21"/>
    </location>
</feature>
<evidence type="ECO:0000256" key="3">
    <source>
        <dbReference type="ARBA" id="ARBA00012601"/>
    </source>
</evidence>